<dbReference type="PROSITE" id="PS51112">
    <property type="entry name" value="AMMECR1"/>
    <property type="match status" value="1"/>
</dbReference>
<evidence type="ECO:0000313" key="2">
    <source>
        <dbReference type="EMBL" id="GMT31344.1"/>
    </source>
</evidence>
<dbReference type="InterPro" id="IPR027485">
    <property type="entry name" value="AMMECR1_N"/>
</dbReference>
<sequence length="200" mass="22652">MTKTTISRDMAAYCFDTLQARLDGRHAPAAPPSIPTGTKFPLFVTWKKGAHHNLRGCIGTFSNMKLAEGLAEYALTAALHDSRFEPIAARELPQLHCGVSLLVHFEPAADYLDWQIGIHGIRIHFTDPTTGGRRDAVFLPEVALEQEWNHVETLDHLLRKAGYRNDITEALRRSVTVTRFQSEKVVMSFQEWQKEYHGRV</sequence>
<comment type="caution">
    <text evidence="2">The sequence shown here is derived from an EMBL/GenBank/DDBJ whole genome shotgun (WGS) entry which is preliminary data.</text>
</comment>
<keyword evidence="3" id="KW-1185">Reference proteome</keyword>
<dbReference type="PANTHER" id="PTHR13016:SF0">
    <property type="entry name" value="AMME SYNDROME CANDIDATE GENE 1 PROTEIN"/>
    <property type="match status" value="1"/>
</dbReference>
<dbReference type="AlphaFoldDB" id="A0AAV5WNL7"/>
<dbReference type="SUPFAM" id="SSF143447">
    <property type="entry name" value="AMMECR1-like"/>
    <property type="match status" value="1"/>
</dbReference>
<evidence type="ECO:0000313" key="3">
    <source>
        <dbReference type="Proteomes" id="UP001432322"/>
    </source>
</evidence>
<organism evidence="2 3">
    <name type="scientific">Pristionchus fissidentatus</name>
    <dbReference type="NCBI Taxonomy" id="1538716"/>
    <lineage>
        <taxon>Eukaryota</taxon>
        <taxon>Metazoa</taxon>
        <taxon>Ecdysozoa</taxon>
        <taxon>Nematoda</taxon>
        <taxon>Chromadorea</taxon>
        <taxon>Rhabditida</taxon>
        <taxon>Rhabditina</taxon>
        <taxon>Diplogasteromorpha</taxon>
        <taxon>Diplogasteroidea</taxon>
        <taxon>Neodiplogasteridae</taxon>
        <taxon>Pristionchus</taxon>
    </lineage>
</organism>
<dbReference type="Gene3D" id="3.30.700.20">
    <property type="entry name" value="Hypothetical protein ph0010, domain 1"/>
    <property type="match status" value="1"/>
</dbReference>
<dbReference type="InterPro" id="IPR036071">
    <property type="entry name" value="AMMECR1_dom_sf"/>
</dbReference>
<feature type="domain" description="AMMECR1" evidence="1">
    <location>
        <begin position="1"/>
        <end position="196"/>
    </location>
</feature>
<proteinExistence type="predicted"/>
<dbReference type="Pfam" id="PF01871">
    <property type="entry name" value="AMMECR1"/>
    <property type="match status" value="1"/>
</dbReference>
<evidence type="ECO:0000259" key="1">
    <source>
        <dbReference type="PROSITE" id="PS51112"/>
    </source>
</evidence>
<dbReference type="NCBIfam" id="TIGR00296">
    <property type="entry name" value="TIGR00296 family protein"/>
    <property type="match status" value="1"/>
</dbReference>
<dbReference type="Proteomes" id="UP001432322">
    <property type="component" value="Unassembled WGS sequence"/>
</dbReference>
<protein>
    <recommendedName>
        <fullName evidence="1">AMMECR1 domain-containing protein</fullName>
    </recommendedName>
</protein>
<reference evidence="2" key="1">
    <citation type="submission" date="2023-10" db="EMBL/GenBank/DDBJ databases">
        <title>Genome assembly of Pristionchus species.</title>
        <authorList>
            <person name="Yoshida K."/>
            <person name="Sommer R.J."/>
        </authorList>
    </citation>
    <scope>NUCLEOTIDE SEQUENCE</scope>
    <source>
        <strain evidence="2">RS5133</strain>
    </source>
</reference>
<name>A0AAV5WNL7_9BILA</name>
<dbReference type="PANTHER" id="PTHR13016">
    <property type="entry name" value="AMMECR1 HOMOLOG"/>
    <property type="match status" value="1"/>
</dbReference>
<dbReference type="InterPro" id="IPR002733">
    <property type="entry name" value="AMMECR1_domain"/>
</dbReference>
<dbReference type="EMBL" id="BTSY01000006">
    <property type="protein sequence ID" value="GMT31344.1"/>
    <property type="molecule type" value="Genomic_DNA"/>
</dbReference>
<accession>A0AAV5WNL7</accession>
<dbReference type="InterPro" id="IPR023473">
    <property type="entry name" value="AMMECR1"/>
</dbReference>
<gene>
    <name evidence="2" type="ORF">PFISCL1PPCAC_22641</name>
</gene>